<reference evidence="2 3" key="1">
    <citation type="journal article" date="2014" name="PLoS ONE">
        <title>Global Analysis of Gene Expression Profiles in Physic Nut (Jatropha curcas L.) Seedlings Exposed to Salt Stress.</title>
        <authorList>
            <person name="Zhang L."/>
            <person name="Zhang C."/>
            <person name="Wu P."/>
            <person name="Chen Y."/>
            <person name="Li M."/>
            <person name="Jiang H."/>
            <person name="Wu G."/>
        </authorList>
    </citation>
    <scope>NUCLEOTIDE SEQUENCE [LARGE SCALE GENOMIC DNA]</scope>
    <source>
        <strain evidence="3">cv. GZQX0401</strain>
        <tissue evidence="2">Young leaves</tissue>
    </source>
</reference>
<evidence type="ECO:0000313" key="2">
    <source>
        <dbReference type="EMBL" id="KDP30692.1"/>
    </source>
</evidence>
<proteinExistence type="predicted"/>
<gene>
    <name evidence="2" type="ORF">JCGZ_16399</name>
</gene>
<name>A0A067K3J5_JATCU</name>
<accession>A0A067K3J5</accession>
<dbReference type="OrthoDB" id="1301501at2759"/>
<dbReference type="AlphaFoldDB" id="A0A067K3J5"/>
<evidence type="ECO:0000256" key="1">
    <source>
        <dbReference type="SAM" id="MobiDB-lite"/>
    </source>
</evidence>
<feature type="region of interest" description="Disordered" evidence="1">
    <location>
        <begin position="162"/>
        <end position="195"/>
    </location>
</feature>
<dbReference type="EMBL" id="KK914650">
    <property type="protein sequence ID" value="KDP30692.1"/>
    <property type="molecule type" value="Genomic_DNA"/>
</dbReference>
<feature type="compositionally biased region" description="Polar residues" evidence="1">
    <location>
        <begin position="169"/>
        <end position="193"/>
    </location>
</feature>
<feature type="region of interest" description="Disordered" evidence="1">
    <location>
        <begin position="272"/>
        <end position="294"/>
    </location>
</feature>
<sequence>MVSSSSSDSVPDLDPVIVEMADNTMNETGFPPAQLRAISDIIAAAFAQERAQNQVPPASSNQPIVEEREAPEPALGNQASADNVSPVENDLIKHLAELKDKVEKISASKEKDPVTNFHVAEYVLKPTSSTSAKTFKHTLFEGDNDPRAGLNIEELYKEEEKKNRGFGNYRSSHSGQNRSAGNAAMNQSGSSNIVGDVNEKVKREFTDLGRPLSTVMRSCIKNGVLSRLPINPSRPIRGRFLNQDCEYHQCKGHSTDNCFQLKYAIQDLIDSGKVTKPPEHSKPTCNTHRPIPEN</sequence>
<evidence type="ECO:0000313" key="3">
    <source>
        <dbReference type="Proteomes" id="UP000027138"/>
    </source>
</evidence>
<organism evidence="2 3">
    <name type="scientific">Jatropha curcas</name>
    <name type="common">Barbados nut</name>
    <dbReference type="NCBI Taxonomy" id="180498"/>
    <lineage>
        <taxon>Eukaryota</taxon>
        <taxon>Viridiplantae</taxon>
        <taxon>Streptophyta</taxon>
        <taxon>Embryophyta</taxon>
        <taxon>Tracheophyta</taxon>
        <taxon>Spermatophyta</taxon>
        <taxon>Magnoliopsida</taxon>
        <taxon>eudicotyledons</taxon>
        <taxon>Gunneridae</taxon>
        <taxon>Pentapetalae</taxon>
        <taxon>rosids</taxon>
        <taxon>fabids</taxon>
        <taxon>Malpighiales</taxon>
        <taxon>Euphorbiaceae</taxon>
        <taxon>Crotonoideae</taxon>
        <taxon>Jatropheae</taxon>
        <taxon>Jatropha</taxon>
    </lineage>
</organism>
<keyword evidence="3" id="KW-1185">Reference proteome</keyword>
<protein>
    <submittedName>
        <fullName evidence="2">Uncharacterized protein</fullName>
    </submittedName>
</protein>
<dbReference type="Proteomes" id="UP000027138">
    <property type="component" value="Unassembled WGS sequence"/>
</dbReference>